<proteinExistence type="predicted"/>
<dbReference type="FunFam" id="2.60.40.60:FF:000098">
    <property type="entry name" value="cadherin-23 isoform X1"/>
    <property type="match status" value="1"/>
</dbReference>
<evidence type="ECO:0000256" key="3">
    <source>
        <dbReference type="ARBA" id="ARBA00022692"/>
    </source>
</evidence>
<evidence type="ECO:0000256" key="9">
    <source>
        <dbReference type="ARBA" id="ARBA00023136"/>
    </source>
</evidence>
<evidence type="ECO:0000256" key="8">
    <source>
        <dbReference type="ARBA" id="ARBA00022989"/>
    </source>
</evidence>
<keyword evidence="9" id="KW-0472">Membrane</keyword>
<reference evidence="13" key="1">
    <citation type="submission" date="2025-08" db="UniProtKB">
        <authorList>
            <consortium name="Ensembl"/>
        </authorList>
    </citation>
    <scope>IDENTIFICATION</scope>
</reference>
<reference evidence="13" key="2">
    <citation type="submission" date="2025-09" db="UniProtKB">
        <authorList>
            <consortium name="Ensembl"/>
        </authorList>
    </citation>
    <scope>IDENTIFICATION</scope>
</reference>
<dbReference type="Ensembl" id="ENSANAT00000036753.1">
    <property type="protein sequence ID" value="ENSANAP00000018885.1"/>
    <property type="gene ID" value="ENSANAG00000027248.1"/>
</dbReference>
<accession>A0A2K5DD65</accession>
<dbReference type="InterPro" id="IPR020894">
    <property type="entry name" value="Cadherin_CS"/>
</dbReference>
<keyword evidence="3" id="KW-0812">Transmembrane</keyword>
<dbReference type="InterPro" id="IPR002126">
    <property type="entry name" value="Cadherin-like_dom"/>
</dbReference>
<dbReference type="SMART" id="SM00112">
    <property type="entry name" value="CA"/>
    <property type="match status" value="4"/>
</dbReference>
<dbReference type="GO" id="GO:0005886">
    <property type="term" value="C:plasma membrane"/>
    <property type="evidence" value="ECO:0007669"/>
    <property type="project" value="UniProtKB-SubCell"/>
</dbReference>
<dbReference type="PROSITE" id="PS50268">
    <property type="entry name" value="CADHERIN_2"/>
    <property type="match status" value="4"/>
</dbReference>
<keyword evidence="10" id="KW-0325">Glycoprotein</keyword>
<dbReference type="PRINTS" id="PR00205">
    <property type="entry name" value="CADHERIN"/>
</dbReference>
<evidence type="ECO:0000256" key="6">
    <source>
        <dbReference type="ARBA" id="ARBA00022837"/>
    </source>
</evidence>
<evidence type="ECO:0000259" key="12">
    <source>
        <dbReference type="PROSITE" id="PS50268"/>
    </source>
</evidence>
<evidence type="ECO:0000256" key="7">
    <source>
        <dbReference type="ARBA" id="ARBA00022889"/>
    </source>
</evidence>
<protein>
    <recommendedName>
        <fullName evidence="12">Cadherin domain-containing protein</fullName>
    </recommendedName>
</protein>
<keyword evidence="5" id="KW-0677">Repeat</keyword>
<keyword evidence="7" id="KW-0130">Cell adhesion</keyword>
<keyword evidence="2" id="KW-1003">Cell membrane</keyword>
<evidence type="ECO:0000313" key="14">
    <source>
        <dbReference type="Proteomes" id="UP000233020"/>
    </source>
</evidence>
<dbReference type="CDD" id="cd11304">
    <property type="entry name" value="Cadherin_repeat"/>
    <property type="match status" value="4"/>
</dbReference>
<dbReference type="GeneTree" id="ENSGT00940000155245"/>
<evidence type="ECO:0000256" key="10">
    <source>
        <dbReference type="ARBA" id="ARBA00023180"/>
    </source>
</evidence>
<evidence type="ECO:0000256" key="5">
    <source>
        <dbReference type="ARBA" id="ARBA00022737"/>
    </source>
</evidence>
<evidence type="ECO:0000256" key="1">
    <source>
        <dbReference type="ARBA" id="ARBA00004251"/>
    </source>
</evidence>
<dbReference type="PANTHER" id="PTHR24025">
    <property type="entry name" value="DESMOGLEIN FAMILY MEMBER"/>
    <property type="match status" value="1"/>
</dbReference>
<dbReference type="Gene3D" id="2.60.40.60">
    <property type="entry name" value="Cadherins"/>
    <property type="match status" value="5"/>
</dbReference>
<dbReference type="Proteomes" id="UP000233020">
    <property type="component" value="Unplaced"/>
</dbReference>
<dbReference type="FunFam" id="2.60.40.60:FF:000147">
    <property type="entry name" value="Cadherin 23"/>
    <property type="match status" value="1"/>
</dbReference>
<dbReference type="AlphaFoldDB" id="A0A2K5DD65"/>
<dbReference type="InterPro" id="IPR015919">
    <property type="entry name" value="Cadherin-like_sf"/>
</dbReference>
<comment type="subcellular location">
    <subcellularLocation>
        <location evidence="1">Cell membrane</location>
        <topology evidence="1">Single-pass type I membrane protein</topology>
    </subcellularLocation>
</comment>
<dbReference type="PANTHER" id="PTHR24025:SF18">
    <property type="entry name" value="CADHERIN-23"/>
    <property type="match status" value="1"/>
</dbReference>
<feature type="domain" description="Cadherin" evidence="12">
    <location>
        <begin position="276"/>
        <end position="385"/>
    </location>
</feature>
<dbReference type="GO" id="GO:0007156">
    <property type="term" value="P:homophilic cell adhesion via plasma membrane adhesion molecules"/>
    <property type="evidence" value="ECO:0007669"/>
    <property type="project" value="InterPro"/>
</dbReference>
<dbReference type="SUPFAM" id="SSF49313">
    <property type="entry name" value="Cadherin-like"/>
    <property type="match status" value="4"/>
</dbReference>
<dbReference type="FunFam" id="2.60.40.60:FF:000060">
    <property type="entry name" value="Putative cadherin-23"/>
    <property type="match status" value="1"/>
</dbReference>
<keyword evidence="8" id="KW-1133">Transmembrane helix</keyword>
<keyword evidence="14" id="KW-1185">Reference proteome</keyword>
<feature type="domain" description="Cadherin" evidence="12">
    <location>
        <begin position="164"/>
        <end position="275"/>
    </location>
</feature>
<dbReference type="GO" id="GO:0005911">
    <property type="term" value="C:cell-cell junction"/>
    <property type="evidence" value="ECO:0007669"/>
    <property type="project" value="TreeGrafter"/>
</dbReference>
<evidence type="ECO:0000256" key="4">
    <source>
        <dbReference type="ARBA" id="ARBA00022729"/>
    </source>
</evidence>
<evidence type="ECO:0000313" key="13">
    <source>
        <dbReference type="Ensembl" id="ENSANAP00000018885.1"/>
    </source>
</evidence>
<dbReference type="PROSITE" id="PS00232">
    <property type="entry name" value="CADHERIN_1"/>
    <property type="match status" value="2"/>
</dbReference>
<keyword evidence="6 11" id="KW-0106">Calcium</keyword>
<evidence type="ECO:0000256" key="11">
    <source>
        <dbReference type="PROSITE-ProRule" id="PRU00043"/>
    </source>
</evidence>
<dbReference type="Pfam" id="PF00028">
    <property type="entry name" value="Cadherin"/>
    <property type="match status" value="4"/>
</dbReference>
<feature type="domain" description="Cadherin" evidence="12">
    <location>
        <begin position="74"/>
        <end position="146"/>
    </location>
</feature>
<keyword evidence="4" id="KW-0732">Signal</keyword>
<name>A0A2K5DD65_AOTNA</name>
<evidence type="ECO:0000256" key="2">
    <source>
        <dbReference type="ARBA" id="ARBA00022475"/>
    </source>
</evidence>
<dbReference type="GO" id="GO:0005509">
    <property type="term" value="F:calcium ion binding"/>
    <property type="evidence" value="ECO:0007669"/>
    <property type="project" value="UniProtKB-UniRule"/>
</dbReference>
<sequence>MDNDPLVFGVSGEEASRFFAVEPDTGVVWLRQPLDRETKSEFTVEFSVSDHQGVITRKVNIQVGDVNDNAPTFHNQPYSVRIPENTPVGTPIFIVNATDPDLGAGGSVLYSFQPPSQFFAIDSARGTVTVIRELDYETTQAYQLTVNTRPLSTLANLDMDPIFINLPYSTNIYEHSPPGTTVRIITAIDQDKGRPRGIGYTIVSGNTNSIFALDYISGALTLNGLLDRENPLYSHGFILTVKGTELNDDRTPSDATVTTTFNILVIDINDNAPEFNSSEYSVAITELAQVGFALPLFIQVVDKDEGLNSMFEVYLVGNNSHHFIISPTSVQGKADIRIRVAIPLDYETVDRYDFDLFANESVPDHVGYAKVKIALINENDNRPIFSQPLYNVSLYENVTVGTSVLTVLVSPHSPAGPLSSGADCGEAPRGILSKGPGLCLLVY</sequence>
<feature type="domain" description="Cadherin" evidence="12">
    <location>
        <begin position="2"/>
        <end position="73"/>
    </location>
</feature>
<dbReference type="InterPro" id="IPR050971">
    <property type="entry name" value="Cadherin-domain_protein"/>
</dbReference>
<organism evidence="13 14">
    <name type="scientific">Aotus nancymaae</name>
    <name type="common">Ma's night monkey</name>
    <dbReference type="NCBI Taxonomy" id="37293"/>
    <lineage>
        <taxon>Eukaryota</taxon>
        <taxon>Metazoa</taxon>
        <taxon>Chordata</taxon>
        <taxon>Craniata</taxon>
        <taxon>Vertebrata</taxon>
        <taxon>Euteleostomi</taxon>
        <taxon>Mammalia</taxon>
        <taxon>Eutheria</taxon>
        <taxon>Euarchontoglires</taxon>
        <taxon>Primates</taxon>
        <taxon>Haplorrhini</taxon>
        <taxon>Platyrrhini</taxon>
        <taxon>Aotidae</taxon>
        <taxon>Aotus</taxon>
    </lineage>
</organism>